<dbReference type="EMBL" id="JANQDX010000015">
    <property type="protein sequence ID" value="KAL0911203.1"/>
    <property type="molecule type" value="Genomic_DNA"/>
</dbReference>
<evidence type="ECO:0000313" key="2">
    <source>
        <dbReference type="EMBL" id="KAL0911203.1"/>
    </source>
</evidence>
<accession>A0ABD0ULT4</accession>
<comment type="caution">
    <text evidence="2">The sequence shown here is derived from an EMBL/GenBank/DDBJ whole genome shotgun (WGS) entry which is preliminary data.</text>
</comment>
<name>A0ABD0ULT4_DENTH</name>
<proteinExistence type="predicted"/>
<reference evidence="2 3" key="1">
    <citation type="journal article" date="2024" name="Plant Biotechnol. J.">
        <title>Dendrobium thyrsiflorum genome and its molecular insights into genes involved in important horticultural traits.</title>
        <authorList>
            <person name="Chen B."/>
            <person name="Wang J.Y."/>
            <person name="Zheng P.J."/>
            <person name="Li K.L."/>
            <person name="Liang Y.M."/>
            <person name="Chen X.F."/>
            <person name="Zhang C."/>
            <person name="Zhao X."/>
            <person name="He X."/>
            <person name="Zhang G.Q."/>
            <person name="Liu Z.J."/>
            <person name="Xu Q."/>
        </authorList>
    </citation>
    <scope>NUCLEOTIDE SEQUENCE [LARGE SCALE GENOMIC DNA]</scope>
    <source>
        <strain evidence="2">GZMU011</strain>
    </source>
</reference>
<dbReference type="AlphaFoldDB" id="A0ABD0ULT4"/>
<feature type="signal peptide" evidence="1">
    <location>
        <begin position="1"/>
        <end position="32"/>
    </location>
</feature>
<keyword evidence="1" id="KW-0732">Signal</keyword>
<sequence>MAIELRKASSPAGVSVIVILLLLLFLCTTASSAETVMETYIDGYSKSSFGQNIYLSEWGLESSEHGRRLLQTNNYLGYHVLYPNRPDPGSHKPGGAYKPGCQASYYCRLGH</sequence>
<feature type="chain" id="PRO_5044805881" evidence="1">
    <location>
        <begin position="33"/>
        <end position="111"/>
    </location>
</feature>
<gene>
    <name evidence="2" type="ORF">M5K25_019325</name>
</gene>
<protein>
    <submittedName>
        <fullName evidence="2">Uncharacterized protein</fullName>
    </submittedName>
</protein>
<organism evidence="2 3">
    <name type="scientific">Dendrobium thyrsiflorum</name>
    <name type="common">Pinecone-like raceme dendrobium</name>
    <name type="synonym">Orchid</name>
    <dbReference type="NCBI Taxonomy" id="117978"/>
    <lineage>
        <taxon>Eukaryota</taxon>
        <taxon>Viridiplantae</taxon>
        <taxon>Streptophyta</taxon>
        <taxon>Embryophyta</taxon>
        <taxon>Tracheophyta</taxon>
        <taxon>Spermatophyta</taxon>
        <taxon>Magnoliopsida</taxon>
        <taxon>Liliopsida</taxon>
        <taxon>Asparagales</taxon>
        <taxon>Orchidaceae</taxon>
        <taxon>Epidendroideae</taxon>
        <taxon>Malaxideae</taxon>
        <taxon>Dendrobiinae</taxon>
        <taxon>Dendrobium</taxon>
    </lineage>
</organism>
<dbReference type="Proteomes" id="UP001552299">
    <property type="component" value="Unassembled WGS sequence"/>
</dbReference>
<evidence type="ECO:0000313" key="3">
    <source>
        <dbReference type="Proteomes" id="UP001552299"/>
    </source>
</evidence>
<evidence type="ECO:0000256" key="1">
    <source>
        <dbReference type="SAM" id="SignalP"/>
    </source>
</evidence>
<keyword evidence="3" id="KW-1185">Reference proteome</keyword>